<dbReference type="InterPro" id="IPR058210">
    <property type="entry name" value="SACS/Nov_dom"/>
</dbReference>
<keyword evidence="3" id="KW-1185">Reference proteome</keyword>
<feature type="domain" description="Sacsin/Nov" evidence="1">
    <location>
        <begin position="15"/>
        <end position="89"/>
    </location>
</feature>
<accession>A0A9W9ZHJ8</accession>
<dbReference type="PANTHER" id="PTHR15600:SF42">
    <property type="entry name" value="SACSIN"/>
    <property type="match status" value="1"/>
</dbReference>
<protein>
    <recommendedName>
        <fullName evidence="1">Sacsin/Nov domain-containing protein</fullName>
    </recommendedName>
</protein>
<dbReference type="GO" id="GO:0030544">
    <property type="term" value="F:Hsp70 protein binding"/>
    <property type="evidence" value="ECO:0007669"/>
    <property type="project" value="TreeGrafter"/>
</dbReference>
<comment type="caution">
    <text evidence="2">The sequence shown here is derived from an EMBL/GenBank/DDBJ whole genome shotgun (WGS) entry which is preliminary data.</text>
</comment>
<organism evidence="2 3">
    <name type="scientific">Desmophyllum pertusum</name>
    <dbReference type="NCBI Taxonomy" id="174260"/>
    <lineage>
        <taxon>Eukaryota</taxon>
        <taxon>Metazoa</taxon>
        <taxon>Cnidaria</taxon>
        <taxon>Anthozoa</taxon>
        <taxon>Hexacorallia</taxon>
        <taxon>Scleractinia</taxon>
        <taxon>Caryophylliina</taxon>
        <taxon>Caryophylliidae</taxon>
        <taxon>Desmophyllum</taxon>
    </lineage>
</organism>
<dbReference type="InterPro" id="IPR052972">
    <property type="entry name" value="Sacsin_chaperone_reg"/>
</dbReference>
<evidence type="ECO:0000313" key="3">
    <source>
        <dbReference type="Proteomes" id="UP001163046"/>
    </source>
</evidence>
<evidence type="ECO:0000259" key="1">
    <source>
        <dbReference type="Pfam" id="PF25794"/>
    </source>
</evidence>
<dbReference type="Pfam" id="PF25794">
    <property type="entry name" value="SACS"/>
    <property type="match status" value="1"/>
</dbReference>
<dbReference type="PANTHER" id="PTHR15600">
    <property type="entry name" value="SACSIN"/>
    <property type="match status" value="1"/>
</dbReference>
<proteinExistence type="predicted"/>
<reference evidence="2" key="1">
    <citation type="submission" date="2023-01" db="EMBL/GenBank/DDBJ databases">
        <title>Genome assembly of the deep-sea coral Lophelia pertusa.</title>
        <authorList>
            <person name="Herrera S."/>
            <person name="Cordes E."/>
        </authorList>
    </citation>
    <scope>NUCLEOTIDE SEQUENCE</scope>
    <source>
        <strain evidence="2">USNM1676648</strain>
        <tissue evidence="2">Polyp</tissue>
    </source>
</reference>
<dbReference type="Proteomes" id="UP001163046">
    <property type="component" value="Unassembled WGS sequence"/>
</dbReference>
<sequence length="362" mass="41660">MFRETTKLKGMFPDVFSCYIEDEFPIRNATMFRFPLRTQKMANDSKISNSPVTLEALDDMMEALKKELFEVLLFVNSVTKITLCDIDPITGKTVNHYFVESQMSEEDATKRQQFATYLKQIGKAAEKRDDSYLSNIEVKTCQYDLNLRDSLGNEEKWLIVQQVGFGDEVKTSVVDAYKRHDLGMLPRGGVACLLENKSTTRECDNFVLSYTFGRGEAFYNLPITRNAEPVTLNCRKDALVKVIDDYEKLFPFGVFDNPYWETLVRSVYQGMDKKRLRLLPVVRSGASEGTSPNKVQLTWLPPTGEGKSKAFFNNIERVIVLPVNRDVPRVFLIEARLTKRRNEESSGKHPLRKFYCKRDLTL</sequence>
<gene>
    <name evidence="2" type="ORF">OS493_010880</name>
</gene>
<evidence type="ECO:0000313" key="2">
    <source>
        <dbReference type="EMBL" id="KAJ7380169.1"/>
    </source>
</evidence>
<dbReference type="OrthoDB" id="10071728at2759"/>
<dbReference type="EMBL" id="MU826354">
    <property type="protein sequence ID" value="KAJ7380169.1"/>
    <property type="molecule type" value="Genomic_DNA"/>
</dbReference>
<name>A0A9W9ZHJ8_9CNID</name>
<dbReference type="AlphaFoldDB" id="A0A9W9ZHJ8"/>